<dbReference type="NCBIfam" id="TIGR01866">
    <property type="entry name" value="cas_Csn2"/>
    <property type="match status" value="1"/>
</dbReference>
<gene>
    <name evidence="1" type="ORF">ERS672216_00271</name>
</gene>
<proteinExistence type="predicted"/>
<organism evidence="1 2">
    <name type="scientific">Campylobacter geochelonis</name>
    <dbReference type="NCBI Taxonomy" id="1780362"/>
    <lineage>
        <taxon>Bacteria</taxon>
        <taxon>Pseudomonadati</taxon>
        <taxon>Campylobacterota</taxon>
        <taxon>Epsilonproteobacteria</taxon>
        <taxon>Campylobacterales</taxon>
        <taxon>Campylobacteraceae</taxon>
        <taxon>Campylobacter</taxon>
    </lineage>
</organism>
<protein>
    <submittedName>
        <fullName evidence="1">CRISPR type II-A/NMEMI-associated protein Csn2</fullName>
    </submittedName>
</protein>
<keyword evidence="2" id="KW-1185">Reference proteome</keyword>
<dbReference type="RefSeq" id="WP_075539922.1">
    <property type="nucleotide sequence ID" value="NZ_CP053844.1"/>
</dbReference>
<reference evidence="1 2" key="1">
    <citation type="submission" date="2016-02" db="EMBL/GenBank/DDBJ databases">
        <authorList>
            <consortium name="Pathogen Informatics"/>
        </authorList>
    </citation>
    <scope>NUCLEOTIDE SEQUENCE [LARGE SCALE GENOMIC DNA]</scope>
    <source>
        <strain evidence="1 2">RC20</strain>
    </source>
</reference>
<dbReference type="Pfam" id="PF09711">
    <property type="entry name" value="Cas_Csn2"/>
    <property type="match status" value="1"/>
</dbReference>
<evidence type="ECO:0000313" key="1">
    <source>
        <dbReference type="EMBL" id="CZE46247.1"/>
    </source>
</evidence>
<dbReference type="Gene3D" id="3.40.50.11940">
    <property type="match status" value="1"/>
</dbReference>
<dbReference type="OrthoDB" id="1701909at2"/>
<sequence>MKLAHRNLSKPIIIEPSKIQLLYIENPKFLREILQDFMQNENFILSDDDKEYSSEKFISINTDLISLEISQRKIINAIFSFIKEMVLKDLYQESHEILMALNRFASKIVSNVDFPIGYDDIEIEAVLKSLNIKIIKSDNLLEQILDLMILERDFLQTKLFVFFGLKTFLTKDEVLLLYDEIILRQFNVLLVEPFYQERLECENIVIIDKDFCEIRN</sequence>
<evidence type="ECO:0000313" key="2">
    <source>
        <dbReference type="Proteomes" id="UP000069632"/>
    </source>
</evidence>
<name>A0A128ECN8_9BACT</name>
<dbReference type="InterPro" id="IPR038600">
    <property type="entry name" value="Csn2_sf"/>
</dbReference>
<dbReference type="AlphaFoldDB" id="A0A128ECN8"/>
<dbReference type="InterPro" id="IPR010146">
    <property type="entry name" value="CRISPR-assoc_prot_Csn2-typ"/>
</dbReference>
<dbReference type="Proteomes" id="UP000069632">
    <property type="component" value="Unassembled WGS sequence"/>
</dbReference>
<accession>A0A128ECN8</accession>
<dbReference type="EMBL" id="FIZP01000001">
    <property type="protein sequence ID" value="CZE46247.1"/>
    <property type="molecule type" value="Genomic_DNA"/>
</dbReference>